<evidence type="ECO:0000313" key="9">
    <source>
        <dbReference type="EMBL" id="NKE38505.1"/>
    </source>
</evidence>
<keyword evidence="7 8" id="KW-0472">Membrane</keyword>
<evidence type="ECO:0000256" key="2">
    <source>
        <dbReference type="ARBA" id="ARBA00022448"/>
    </source>
</evidence>
<sequence>MGKKSKDNEEVKEEKPQINQEKIELLKNKFNFLRKVKPLKFRKSRSNYEKFDPSKIDKTKIVDMNAIWEKQKKERTAEEKYFYRKEAKTYHKYFFLYLSREVRRTRWTPRKELNRKFWITVLFIAFFAGLFALLDWGLIELFRIARIT</sequence>
<dbReference type="InterPro" id="IPR005807">
    <property type="entry name" value="SecE_bac"/>
</dbReference>
<dbReference type="NCBIfam" id="TIGR00964">
    <property type="entry name" value="secE_bact"/>
    <property type="match status" value="1"/>
</dbReference>
<keyword evidence="2" id="KW-0813">Transport</keyword>
<dbReference type="GO" id="GO:0006605">
    <property type="term" value="P:protein targeting"/>
    <property type="evidence" value="ECO:0007669"/>
    <property type="project" value="InterPro"/>
</dbReference>
<gene>
    <name evidence="9" type="primary">secE</name>
    <name evidence="9" type="ORF">HER12_01900</name>
</gene>
<protein>
    <submittedName>
        <fullName evidence="9">Preprotein translocase subunit SecE</fullName>
    </submittedName>
</protein>
<evidence type="ECO:0000313" key="10">
    <source>
        <dbReference type="Proteomes" id="UP000584587"/>
    </source>
</evidence>
<dbReference type="InterPro" id="IPR001901">
    <property type="entry name" value="Translocase_SecE/Sec61-g"/>
</dbReference>
<dbReference type="GO" id="GO:0009306">
    <property type="term" value="P:protein secretion"/>
    <property type="evidence" value="ECO:0007669"/>
    <property type="project" value="InterPro"/>
</dbReference>
<dbReference type="Proteomes" id="UP000584587">
    <property type="component" value="Unassembled WGS sequence"/>
</dbReference>
<keyword evidence="4" id="KW-0653">Protein transport</keyword>
<dbReference type="GO" id="GO:0008320">
    <property type="term" value="F:protein transmembrane transporter activity"/>
    <property type="evidence" value="ECO:0007669"/>
    <property type="project" value="InterPro"/>
</dbReference>
<evidence type="ECO:0000256" key="1">
    <source>
        <dbReference type="ARBA" id="ARBA00004370"/>
    </source>
</evidence>
<dbReference type="Pfam" id="PF00584">
    <property type="entry name" value="SecE"/>
    <property type="match status" value="1"/>
</dbReference>
<evidence type="ECO:0000256" key="4">
    <source>
        <dbReference type="ARBA" id="ARBA00022927"/>
    </source>
</evidence>
<evidence type="ECO:0000256" key="7">
    <source>
        <dbReference type="ARBA" id="ARBA00023136"/>
    </source>
</evidence>
<comment type="caution">
    <text evidence="9">The sequence shown here is derived from an EMBL/GenBank/DDBJ whole genome shotgun (WGS) entry which is preliminary data.</text>
</comment>
<proteinExistence type="predicted"/>
<keyword evidence="10" id="KW-1185">Reference proteome</keyword>
<dbReference type="GO" id="GO:0016020">
    <property type="term" value="C:membrane"/>
    <property type="evidence" value="ECO:0007669"/>
    <property type="project" value="UniProtKB-SubCell"/>
</dbReference>
<comment type="subcellular location">
    <subcellularLocation>
        <location evidence="1">Membrane</location>
    </subcellularLocation>
</comment>
<evidence type="ECO:0000256" key="5">
    <source>
        <dbReference type="ARBA" id="ARBA00022989"/>
    </source>
</evidence>
<accession>A0A846TSM1</accession>
<evidence type="ECO:0000256" key="3">
    <source>
        <dbReference type="ARBA" id="ARBA00022692"/>
    </source>
</evidence>
<name>A0A846TSM1_9MOLU</name>
<dbReference type="AlphaFoldDB" id="A0A846TSM1"/>
<dbReference type="GO" id="GO:0006886">
    <property type="term" value="P:intracellular protein transport"/>
    <property type="evidence" value="ECO:0007669"/>
    <property type="project" value="InterPro"/>
</dbReference>
<keyword evidence="6" id="KW-0811">Translocation</keyword>
<evidence type="ECO:0000256" key="8">
    <source>
        <dbReference type="SAM" id="Phobius"/>
    </source>
</evidence>
<evidence type="ECO:0000256" key="6">
    <source>
        <dbReference type="ARBA" id="ARBA00023010"/>
    </source>
</evidence>
<dbReference type="RefSeq" id="WP_168104987.1">
    <property type="nucleotide sequence ID" value="NZ_CP051215.1"/>
</dbReference>
<dbReference type="InterPro" id="IPR038379">
    <property type="entry name" value="SecE_sf"/>
</dbReference>
<organism evidence="9 10">
    <name type="scientific">Spiroplasma platyhelix PALS-1</name>
    <dbReference type="NCBI Taxonomy" id="1276218"/>
    <lineage>
        <taxon>Bacteria</taxon>
        <taxon>Bacillati</taxon>
        <taxon>Mycoplasmatota</taxon>
        <taxon>Mollicutes</taxon>
        <taxon>Entomoplasmatales</taxon>
        <taxon>Spiroplasmataceae</taxon>
        <taxon>Spiroplasma</taxon>
    </lineage>
</organism>
<dbReference type="EMBL" id="JAAVVK010000002">
    <property type="protein sequence ID" value="NKE38505.1"/>
    <property type="molecule type" value="Genomic_DNA"/>
</dbReference>
<keyword evidence="3 8" id="KW-0812">Transmembrane</keyword>
<reference evidence="9 10" key="1">
    <citation type="submission" date="2020-04" db="EMBL/GenBank/DDBJ databases">
        <title>Complete genome sequence of Spiroplasma platyhelix ATCC 51748, an insect isolate.</title>
        <authorList>
            <person name="Green E.A."/>
            <person name="Klassen J.L."/>
        </authorList>
    </citation>
    <scope>NUCLEOTIDE SEQUENCE [LARGE SCALE GENOMIC DNA]</scope>
    <source>
        <strain evidence="9 10">PALS-1</strain>
    </source>
</reference>
<dbReference type="Gene3D" id="1.20.5.1030">
    <property type="entry name" value="Preprotein translocase secy subunit"/>
    <property type="match status" value="1"/>
</dbReference>
<feature type="transmembrane region" description="Helical" evidence="8">
    <location>
        <begin position="117"/>
        <end position="139"/>
    </location>
</feature>
<keyword evidence="5 8" id="KW-1133">Transmembrane helix</keyword>